<reference evidence="6 7" key="1">
    <citation type="submission" date="2023-06" db="EMBL/GenBank/DDBJ databases">
        <title>Thiopseudomonas sp. CY1220 draft genome sequence.</title>
        <authorList>
            <person name="Zhao G."/>
            <person name="An M."/>
        </authorList>
    </citation>
    <scope>NUCLEOTIDE SEQUENCE [LARGE SCALE GENOMIC DNA]</scope>
    <source>
        <strain evidence="6 7">CY1220</strain>
    </source>
</reference>
<dbReference type="PANTHER" id="PTHR14226">
    <property type="entry name" value="NEUROPATHY TARGET ESTERASE/SWISS CHEESE D.MELANOGASTER"/>
    <property type="match status" value="1"/>
</dbReference>
<accession>A0ABT7SL76</accession>
<dbReference type="Gene3D" id="3.40.1090.10">
    <property type="entry name" value="Cytosolic phospholipase A2 catalytic domain"/>
    <property type="match status" value="1"/>
</dbReference>
<evidence type="ECO:0000256" key="3">
    <source>
        <dbReference type="ARBA" id="ARBA00023098"/>
    </source>
</evidence>
<comment type="caution">
    <text evidence="4">Lacks conserved residue(s) required for the propagation of feature annotation.</text>
</comment>
<dbReference type="PANTHER" id="PTHR14226:SF57">
    <property type="entry name" value="BLR7027 PROTEIN"/>
    <property type="match status" value="1"/>
</dbReference>
<feature type="active site" description="Proton acceptor" evidence="4">
    <location>
        <position position="223"/>
    </location>
</feature>
<dbReference type="InterPro" id="IPR050301">
    <property type="entry name" value="NTE"/>
</dbReference>
<gene>
    <name evidence="6" type="ORF">QEZ41_01390</name>
</gene>
<keyword evidence="2 4" id="KW-0442">Lipid degradation</keyword>
<keyword evidence="7" id="KW-1185">Reference proteome</keyword>
<dbReference type="CDD" id="cd07209">
    <property type="entry name" value="Pat_hypo_Ecoli_Z1214_like"/>
    <property type="match status" value="1"/>
</dbReference>
<feature type="active site" description="Nucleophile" evidence="4">
    <location>
        <position position="62"/>
    </location>
</feature>
<evidence type="ECO:0000256" key="2">
    <source>
        <dbReference type="ARBA" id="ARBA00022963"/>
    </source>
</evidence>
<feature type="short sequence motif" description="GXSXG" evidence="4">
    <location>
        <begin position="60"/>
        <end position="64"/>
    </location>
</feature>
<dbReference type="SUPFAM" id="SSF52151">
    <property type="entry name" value="FabD/lysophospholipase-like"/>
    <property type="match status" value="1"/>
</dbReference>
<evidence type="ECO:0000256" key="4">
    <source>
        <dbReference type="PROSITE-ProRule" id="PRU01161"/>
    </source>
</evidence>
<protein>
    <submittedName>
        <fullName evidence="6">Patatin-like phospholipase family protein</fullName>
    </submittedName>
</protein>
<dbReference type="InterPro" id="IPR016035">
    <property type="entry name" value="Acyl_Trfase/lysoPLipase"/>
</dbReference>
<proteinExistence type="predicted"/>
<dbReference type="Pfam" id="PF01734">
    <property type="entry name" value="Patatin"/>
    <property type="match status" value="1"/>
</dbReference>
<organism evidence="6 7">
    <name type="scientific">Thiopseudomonas acetoxidans</name>
    <dbReference type="NCBI Taxonomy" id="3041622"/>
    <lineage>
        <taxon>Bacteria</taxon>
        <taxon>Pseudomonadati</taxon>
        <taxon>Pseudomonadota</taxon>
        <taxon>Gammaproteobacteria</taxon>
        <taxon>Pseudomonadales</taxon>
        <taxon>Pseudomonadaceae</taxon>
        <taxon>Thiopseudomonas</taxon>
    </lineage>
</organism>
<dbReference type="Proteomes" id="UP001241056">
    <property type="component" value="Unassembled WGS sequence"/>
</dbReference>
<dbReference type="InterPro" id="IPR002641">
    <property type="entry name" value="PNPLA_dom"/>
</dbReference>
<dbReference type="RefSeq" id="WP_289409566.1">
    <property type="nucleotide sequence ID" value="NZ_JAUCDY010000001.1"/>
</dbReference>
<name>A0ABT7SL76_9GAMM</name>
<keyword evidence="3 4" id="KW-0443">Lipid metabolism</keyword>
<comment type="caution">
    <text evidence="6">The sequence shown here is derived from an EMBL/GenBank/DDBJ whole genome shotgun (WGS) entry which is preliminary data.</text>
</comment>
<sequence>MNLVDEQAVRPSVINRHTSDVTGLILSGGGARAAYQVGVLKAVADLVPQKTENPFPIVVGTSAGAINAVSLACGAMDFSQAVARLQYVWQNFTTDKVYRCDWPGVLKQSSKFVWQHLFGFGRDIPVALLDNSPLRGLLLEELDFSGINLALARRKLLAVAVTAFSYHTAQATTFYQSRAHIDAWQRFRRGGQSAKLQIEHLMASAAIPLIFPPVRLEQEFYGDGAVRQAAPISPALHLGANKVLIIGVNSLNNRAEQQLQLRQPSLAQIGSHLLNSTFSDNLETDLELLQRLNHLGAMLTPQQRALEHGLSPVEALVITPSKVIDEIAVRHRNQLPSSLRVFLKGSGATRAAGGGVLSYLLFERDYCNELIELGYQDAMSKKTQLMSFLSLDEH</sequence>
<evidence type="ECO:0000313" key="6">
    <source>
        <dbReference type="EMBL" id="MDM7856938.1"/>
    </source>
</evidence>
<evidence type="ECO:0000259" key="5">
    <source>
        <dbReference type="PROSITE" id="PS51635"/>
    </source>
</evidence>
<feature type="short sequence motif" description="DGA/G" evidence="4">
    <location>
        <begin position="223"/>
        <end position="225"/>
    </location>
</feature>
<feature type="domain" description="PNPLA" evidence="5">
    <location>
        <begin position="24"/>
        <end position="236"/>
    </location>
</feature>
<dbReference type="EMBL" id="JAUCDY010000001">
    <property type="protein sequence ID" value="MDM7856938.1"/>
    <property type="molecule type" value="Genomic_DNA"/>
</dbReference>
<evidence type="ECO:0000313" key="7">
    <source>
        <dbReference type="Proteomes" id="UP001241056"/>
    </source>
</evidence>
<keyword evidence="1 4" id="KW-0378">Hydrolase</keyword>
<dbReference type="PROSITE" id="PS51635">
    <property type="entry name" value="PNPLA"/>
    <property type="match status" value="1"/>
</dbReference>
<evidence type="ECO:0000256" key="1">
    <source>
        <dbReference type="ARBA" id="ARBA00022801"/>
    </source>
</evidence>